<dbReference type="Proteomes" id="UP000011713">
    <property type="component" value="Unassembled WGS sequence"/>
</dbReference>
<accession>M4BXW1</accession>
<name>M4BXW1_HYAAE</name>
<keyword evidence="3" id="KW-1185">Reference proteome</keyword>
<feature type="compositionally biased region" description="Basic and acidic residues" evidence="1">
    <location>
        <begin position="44"/>
        <end position="55"/>
    </location>
</feature>
<dbReference type="EMBL" id="JH598035">
    <property type="status" value="NOT_ANNOTATED_CDS"/>
    <property type="molecule type" value="Genomic_DNA"/>
</dbReference>
<evidence type="ECO:0000313" key="2">
    <source>
        <dbReference type="EnsemblProtists" id="HpaP811393"/>
    </source>
</evidence>
<evidence type="ECO:0000256" key="1">
    <source>
        <dbReference type="SAM" id="MobiDB-lite"/>
    </source>
</evidence>
<reference evidence="2" key="2">
    <citation type="submission" date="2015-06" db="UniProtKB">
        <authorList>
            <consortium name="EnsemblProtists"/>
        </authorList>
    </citation>
    <scope>IDENTIFICATION</scope>
    <source>
        <strain evidence="2">Emoy2</strain>
    </source>
</reference>
<evidence type="ECO:0000313" key="3">
    <source>
        <dbReference type="Proteomes" id="UP000011713"/>
    </source>
</evidence>
<dbReference type="HOGENOM" id="CLU_1463929_0_0_1"/>
<protein>
    <submittedName>
        <fullName evidence="2">Uncharacterized protein</fullName>
    </submittedName>
</protein>
<reference evidence="3" key="1">
    <citation type="journal article" date="2010" name="Science">
        <title>Signatures of adaptation to obligate biotrophy in the Hyaloperonospora arabidopsidis genome.</title>
        <authorList>
            <person name="Baxter L."/>
            <person name="Tripathy S."/>
            <person name="Ishaque N."/>
            <person name="Boot N."/>
            <person name="Cabral A."/>
            <person name="Kemen E."/>
            <person name="Thines M."/>
            <person name="Ah-Fong A."/>
            <person name="Anderson R."/>
            <person name="Badejoko W."/>
            <person name="Bittner-Eddy P."/>
            <person name="Boore J.L."/>
            <person name="Chibucos M.C."/>
            <person name="Coates M."/>
            <person name="Dehal P."/>
            <person name="Delehaunty K."/>
            <person name="Dong S."/>
            <person name="Downton P."/>
            <person name="Dumas B."/>
            <person name="Fabro G."/>
            <person name="Fronick C."/>
            <person name="Fuerstenberg S.I."/>
            <person name="Fulton L."/>
            <person name="Gaulin E."/>
            <person name="Govers F."/>
            <person name="Hughes L."/>
            <person name="Humphray S."/>
            <person name="Jiang R.H."/>
            <person name="Judelson H."/>
            <person name="Kamoun S."/>
            <person name="Kyung K."/>
            <person name="Meijer H."/>
            <person name="Minx P."/>
            <person name="Morris P."/>
            <person name="Nelson J."/>
            <person name="Phuntumart V."/>
            <person name="Qutob D."/>
            <person name="Rehmany A."/>
            <person name="Rougon-Cardoso A."/>
            <person name="Ryden P."/>
            <person name="Torto-Alalibo T."/>
            <person name="Studholme D."/>
            <person name="Wang Y."/>
            <person name="Win J."/>
            <person name="Wood J."/>
            <person name="Clifton S.W."/>
            <person name="Rogers J."/>
            <person name="Van den Ackerveken G."/>
            <person name="Jones J.D."/>
            <person name="McDowell J.M."/>
            <person name="Beynon J."/>
            <person name="Tyler B.M."/>
        </authorList>
    </citation>
    <scope>NUCLEOTIDE SEQUENCE [LARGE SCALE GENOMIC DNA]</scope>
    <source>
        <strain evidence="3">Emoy2</strain>
    </source>
</reference>
<dbReference type="AlphaFoldDB" id="M4BXW1"/>
<organism evidence="2 3">
    <name type="scientific">Hyaloperonospora arabidopsidis (strain Emoy2)</name>
    <name type="common">Downy mildew agent</name>
    <name type="synonym">Peronospora arabidopsidis</name>
    <dbReference type="NCBI Taxonomy" id="559515"/>
    <lineage>
        <taxon>Eukaryota</taxon>
        <taxon>Sar</taxon>
        <taxon>Stramenopiles</taxon>
        <taxon>Oomycota</taxon>
        <taxon>Peronosporomycetes</taxon>
        <taxon>Peronosporales</taxon>
        <taxon>Peronosporaceae</taxon>
        <taxon>Hyaloperonospora</taxon>
    </lineage>
</organism>
<dbReference type="InParanoid" id="M4BXW1"/>
<feature type="compositionally biased region" description="Polar residues" evidence="1">
    <location>
        <begin position="56"/>
        <end position="68"/>
    </location>
</feature>
<dbReference type="EnsemblProtists" id="HpaT811393">
    <property type="protein sequence ID" value="HpaP811393"/>
    <property type="gene ID" value="HpaG811393"/>
</dbReference>
<proteinExistence type="predicted"/>
<feature type="compositionally biased region" description="Basic and acidic residues" evidence="1">
    <location>
        <begin position="71"/>
        <end position="82"/>
    </location>
</feature>
<sequence>MQQRPSNRHQRKRGIALVGADTGIEDRRILILVGIDPEVSRRLQKTQEDALEKHSPTLNQRSGVNSGRRNAAKEVGDSDGDARAGGSCNGKTLVDADPENWDKEVTDDDPVTRFGDLDGDPDGNAEITENCNGETFSNTNLDIFDKLPATEVGNPDEDMELLECCKSEAFADSKSDTRDEAEVGG</sequence>
<feature type="region of interest" description="Disordered" evidence="1">
    <location>
        <begin position="44"/>
        <end position="124"/>
    </location>
</feature>
<dbReference type="VEuPathDB" id="FungiDB:HpaG811393"/>